<accession>A0A9W8BIP9</accession>
<dbReference type="InterPro" id="IPR016181">
    <property type="entry name" value="Acyl_CoA_acyltransferase"/>
</dbReference>
<dbReference type="InterPro" id="IPR000182">
    <property type="entry name" value="GNAT_dom"/>
</dbReference>
<feature type="domain" description="N-acetyltransferase" evidence="1">
    <location>
        <begin position="142"/>
        <end position="288"/>
    </location>
</feature>
<dbReference type="SUPFAM" id="SSF55729">
    <property type="entry name" value="Acyl-CoA N-acyltransferases (Nat)"/>
    <property type="match status" value="1"/>
</dbReference>
<dbReference type="PROSITE" id="PS51186">
    <property type="entry name" value="GNAT"/>
    <property type="match status" value="1"/>
</dbReference>
<reference evidence="2" key="1">
    <citation type="submission" date="2022-07" db="EMBL/GenBank/DDBJ databases">
        <title>Phylogenomic reconstructions and comparative analyses of Kickxellomycotina fungi.</title>
        <authorList>
            <person name="Reynolds N.K."/>
            <person name="Stajich J.E."/>
            <person name="Barry K."/>
            <person name="Grigoriev I.V."/>
            <person name="Crous P."/>
            <person name="Smith M.E."/>
        </authorList>
    </citation>
    <scope>NUCLEOTIDE SEQUENCE</scope>
    <source>
        <strain evidence="2">IMI 214461</strain>
    </source>
</reference>
<dbReference type="OrthoDB" id="2744543at2759"/>
<name>A0A9W8BIP9_9FUNG</name>
<dbReference type="EMBL" id="JANBQF010000220">
    <property type="protein sequence ID" value="KAJ2003436.1"/>
    <property type="molecule type" value="Genomic_DNA"/>
</dbReference>
<dbReference type="Proteomes" id="UP001150907">
    <property type="component" value="Unassembled WGS sequence"/>
</dbReference>
<protein>
    <recommendedName>
        <fullName evidence="1">N-acetyltransferase domain-containing protein</fullName>
    </recommendedName>
</protein>
<organism evidence="2 3">
    <name type="scientific">Coemansia thaxteri</name>
    <dbReference type="NCBI Taxonomy" id="2663907"/>
    <lineage>
        <taxon>Eukaryota</taxon>
        <taxon>Fungi</taxon>
        <taxon>Fungi incertae sedis</taxon>
        <taxon>Zoopagomycota</taxon>
        <taxon>Kickxellomycotina</taxon>
        <taxon>Kickxellomycetes</taxon>
        <taxon>Kickxellales</taxon>
        <taxon>Kickxellaceae</taxon>
        <taxon>Coemansia</taxon>
    </lineage>
</organism>
<evidence type="ECO:0000313" key="2">
    <source>
        <dbReference type="EMBL" id="KAJ2003436.1"/>
    </source>
</evidence>
<dbReference type="Pfam" id="PF00583">
    <property type="entry name" value="Acetyltransf_1"/>
    <property type="match status" value="1"/>
</dbReference>
<dbReference type="AlphaFoldDB" id="A0A9W8BIP9"/>
<gene>
    <name evidence="2" type="ORF">H4R26_003069</name>
</gene>
<keyword evidence="3" id="KW-1185">Reference proteome</keyword>
<sequence length="288" mass="31919">MTLPRWYAESRFLLAESTRATADTTDYLVFGRLFRTPTNREHRDANHMHISFCHLEDPRDCCGGGALADPPADIAATVRQLYAPPATPRCTVDCTFKDPRLVARLLRAFERAGYACERGIQDQVMCLDLSAAALAWRATSSRVARVLPEACDAELAALLAACNARCFGYSGCGGWVAEKLRRQVRLPSEFRVYALRIGARVAAFAVVYTPWEKARHLALVQVLGTDPRDRRQGLATEVLAHALAQLPASCERVYLDAVKDSFAVELYRRLEFEPVGLVVSAECTLLLT</sequence>
<proteinExistence type="predicted"/>
<dbReference type="Gene3D" id="3.40.630.30">
    <property type="match status" value="1"/>
</dbReference>
<dbReference type="GO" id="GO:0016747">
    <property type="term" value="F:acyltransferase activity, transferring groups other than amino-acyl groups"/>
    <property type="evidence" value="ECO:0007669"/>
    <property type="project" value="InterPro"/>
</dbReference>
<evidence type="ECO:0000259" key="1">
    <source>
        <dbReference type="PROSITE" id="PS51186"/>
    </source>
</evidence>
<dbReference type="CDD" id="cd04301">
    <property type="entry name" value="NAT_SF"/>
    <property type="match status" value="1"/>
</dbReference>
<evidence type="ECO:0000313" key="3">
    <source>
        <dbReference type="Proteomes" id="UP001150907"/>
    </source>
</evidence>
<comment type="caution">
    <text evidence="2">The sequence shown here is derived from an EMBL/GenBank/DDBJ whole genome shotgun (WGS) entry which is preliminary data.</text>
</comment>